<accession>A0ABP1FJL5</accession>
<comment type="caution">
    <text evidence="1">The sequence shown here is derived from an EMBL/GenBank/DDBJ whole genome shotgun (WGS) entry which is preliminary data.</text>
</comment>
<dbReference type="EMBL" id="CAXJRC010000044">
    <property type="protein sequence ID" value="CAL2108332.1"/>
    <property type="molecule type" value="Genomic_DNA"/>
</dbReference>
<dbReference type="RefSeq" id="WP_348706739.1">
    <property type="nucleotide sequence ID" value="NZ_CAXIYA010000038.1"/>
</dbReference>
<dbReference type="PROSITE" id="PS51257">
    <property type="entry name" value="PROKAR_LIPOPROTEIN"/>
    <property type="match status" value="1"/>
</dbReference>
<evidence type="ECO:0000313" key="1">
    <source>
        <dbReference type="EMBL" id="CAL2108332.1"/>
    </source>
</evidence>
<proteinExistence type="predicted"/>
<name>A0ABP1FJL5_9FLAO</name>
<evidence type="ECO:0000313" key="2">
    <source>
        <dbReference type="Proteomes" id="UP001497602"/>
    </source>
</evidence>
<gene>
    <name evidence="1" type="ORF">T190115A13A_70105</name>
</gene>
<organism evidence="1 2">
    <name type="scientific">Tenacibaculum vairaonense</name>
    <dbReference type="NCBI Taxonomy" id="3137860"/>
    <lineage>
        <taxon>Bacteria</taxon>
        <taxon>Pseudomonadati</taxon>
        <taxon>Bacteroidota</taxon>
        <taxon>Flavobacteriia</taxon>
        <taxon>Flavobacteriales</taxon>
        <taxon>Flavobacteriaceae</taxon>
        <taxon>Tenacibaculum</taxon>
    </lineage>
</organism>
<dbReference type="Proteomes" id="UP001497602">
    <property type="component" value="Unassembled WGS sequence"/>
</dbReference>
<sequence length="280" mass="31232">MKEVHLPSKKNFIKYSFITLISLSVLTGCSDDESIVPPTQLEEISSDVGDNSANENVDHGESFTLETDTDFFINRDETINILVKGKYNEGTNPNIIIRGLVYAEGSTMPDPKKGHKTAFVSKDNKDVNAKVPSLPKGKVFTIRGYLVDNKGNYTFSNAITVSTNVDASTSRSLTFEFSSNKYFAINPTTFEPTSVIFSNVKFVEIIKEKPKYLGVEYSLKEDFSDAEILYISQNRTINNTGYALFIKGLQTDTKYYLRPIAKYADGTVVKGTVDIIETKK</sequence>
<keyword evidence="2" id="KW-1185">Reference proteome</keyword>
<protein>
    <submittedName>
        <fullName evidence="1">Uncharacterized protein</fullName>
    </submittedName>
</protein>
<reference evidence="1 2" key="1">
    <citation type="submission" date="2024-05" db="EMBL/GenBank/DDBJ databases">
        <authorList>
            <person name="Duchaud E."/>
        </authorList>
    </citation>
    <scope>NUCLEOTIDE SEQUENCE [LARGE SCALE GENOMIC DNA]</scope>
    <source>
        <strain evidence="1">Ena-SAMPLE-TAB-13-05-2024-13:56:06:370-140305</strain>
    </source>
</reference>